<dbReference type="RefSeq" id="WP_378139365.1">
    <property type="nucleotide sequence ID" value="NZ_JBHSMI010000067.1"/>
</dbReference>
<evidence type="ECO:0000256" key="1">
    <source>
        <dbReference type="SAM" id="Phobius"/>
    </source>
</evidence>
<feature type="transmembrane region" description="Helical" evidence="1">
    <location>
        <begin position="191"/>
        <end position="215"/>
    </location>
</feature>
<comment type="caution">
    <text evidence="2">The sequence shown here is derived from an EMBL/GenBank/DDBJ whole genome shotgun (WGS) entry which is preliminary data.</text>
</comment>
<proteinExistence type="predicted"/>
<evidence type="ECO:0000313" key="2">
    <source>
        <dbReference type="EMBL" id="MFC5407049.1"/>
    </source>
</evidence>
<feature type="transmembrane region" description="Helical" evidence="1">
    <location>
        <begin position="156"/>
        <end position="179"/>
    </location>
</feature>
<dbReference type="Pfam" id="PF12679">
    <property type="entry name" value="ABC2_membrane_2"/>
    <property type="match status" value="1"/>
</dbReference>
<keyword evidence="1" id="KW-0472">Membrane</keyword>
<sequence length="263" mass="28491">MLQFAKFESRQNRRGFWIGAVVVLALQALFAGMAKTYINNPDMEKLLKQMPQGMLEGFGIHPESFSTFEGWVASEPYTFYALLLGFFAMNWSIGSIVKERDRQTAEFLFTLPGSRTSIYWAKWCSHVLQVIAIAVAVIAITLSLGQATDTMKDAGAVTGLIVASTLIAFAFMGIGYAITPWLSSERTGLSLGIGVVLLMFLFNMLSGFGDNLGWLADISLFHLFDTFAISRGGSLSVGGVASAVGIFAAGSIAGWLALLKRDL</sequence>
<feature type="transmembrane region" description="Helical" evidence="1">
    <location>
        <begin position="118"/>
        <end position="144"/>
    </location>
</feature>
<dbReference type="PANTHER" id="PTHR43471:SF12">
    <property type="entry name" value="HYPOTHETICAL MEMBRANE PROTEIN, CONSERVED"/>
    <property type="match status" value="1"/>
</dbReference>
<name>A0ABW0I175_9BACL</name>
<feature type="transmembrane region" description="Helical" evidence="1">
    <location>
        <begin position="16"/>
        <end position="38"/>
    </location>
</feature>
<gene>
    <name evidence="2" type="ORF">ACFPOF_30345</name>
</gene>
<dbReference type="PANTHER" id="PTHR43471">
    <property type="entry name" value="ABC TRANSPORTER PERMEASE"/>
    <property type="match status" value="1"/>
</dbReference>
<evidence type="ECO:0000313" key="3">
    <source>
        <dbReference type="Proteomes" id="UP001596113"/>
    </source>
</evidence>
<keyword evidence="1" id="KW-0812">Transmembrane</keyword>
<dbReference type="EMBL" id="JBHSMI010000067">
    <property type="protein sequence ID" value="MFC5407049.1"/>
    <property type="molecule type" value="Genomic_DNA"/>
</dbReference>
<accession>A0ABW0I175</accession>
<reference evidence="3" key="1">
    <citation type="journal article" date="2019" name="Int. J. Syst. Evol. Microbiol.">
        <title>The Global Catalogue of Microorganisms (GCM) 10K type strain sequencing project: providing services to taxonomists for standard genome sequencing and annotation.</title>
        <authorList>
            <consortium name="The Broad Institute Genomics Platform"/>
            <consortium name="The Broad Institute Genome Sequencing Center for Infectious Disease"/>
            <person name="Wu L."/>
            <person name="Ma J."/>
        </authorList>
    </citation>
    <scope>NUCLEOTIDE SEQUENCE [LARGE SCALE GENOMIC DNA]</scope>
    <source>
        <strain evidence="3">CGMCC 1.18575</strain>
    </source>
</reference>
<keyword evidence="1" id="KW-1133">Transmembrane helix</keyword>
<feature type="transmembrane region" description="Helical" evidence="1">
    <location>
        <begin position="235"/>
        <end position="259"/>
    </location>
</feature>
<organism evidence="2 3">
    <name type="scientific">Cohnella soli</name>
    <dbReference type="NCBI Taxonomy" id="425005"/>
    <lineage>
        <taxon>Bacteria</taxon>
        <taxon>Bacillati</taxon>
        <taxon>Bacillota</taxon>
        <taxon>Bacilli</taxon>
        <taxon>Bacillales</taxon>
        <taxon>Paenibacillaceae</taxon>
        <taxon>Cohnella</taxon>
    </lineage>
</organism>
<dbReference type="Proteomes" id="UP001596113">
    <property type="component" value="Unassembled WGS sequence"/>
</dbReference>
<keyword evidence="3" id="KW-1185">Reference proteome</keyword>
<feature type="transmembrane region" description="Helical" evidence="1">
    <location>
        <begin position="77"/>
        <end position="97"/>
    </location>
</feature>
<protein>
    <submittedName>
        <fullName evidence="2">ABC transporter permease subunit</fullName>
    </submittedName>
</protein>